<proteinExistence type="predicted"/>
<organism evidence="2 3">
    <name type="scientific">Paenibacillus larvae subsp. larvae DSM 25430</name>
    <dbReference type="NCBI Taxonomy" id="697284"/>
    <lineage>
        <taxon>Bacteria</taxon>
        <taxon>Bacillati</taxon>
        <taxon>Bacillota</taxon>
        <taxon>Bacilli</taxon>
        <taxon>Bacillales</taxon>
        <taxon>Paenibacillaceae</taxon>
        <taxon>Paenibacillus</taxon>
    </lineage>
</organism>
<evidence type="ECO:0000313" key="3">
    <source>
        <dbReference type="Proteomes" id="UP000029431"/>
    </source>
</evidence>
<dbReference type="EMBL" id="CP003355">
    <property type="protein sequence ID" value="AHD04681.1"/>
    <property type="molecule type" value="Genomic_DNA"/>
</dbReference>
<dbReference type="InterPro" id="IPR009061">
    <property type="entry name" value="DNA-bd_dom_put_sf"/>
</dbReference>
<gene>
    <name evidence="2" type="ORF">ERIC2_c08480</name>
</gene>
<dbReference type="InterPro" id="IPR041657">
    <property type="entry name" value="HTH_17"/>
</dbReference>
<dbReference type="Pfam" id="PF12728">
    <property type="entry name" value="HTH_17"/>
    <property type="match status" value="1"/>
</dbReference>
<dbReference type="SUPFAM" id="SSF46955">
    <property type="entry name" value="Putative DNA-binding domain"/>
    <property type="match status" value="1"/>
</dbReference>
<dbReference type="RefSeq" id="WP_024093403.1">
    <property type="nucleotide sequence ID" value="NC_023134.1"/>
</dbReference>
<sequence length="98" mass="11227">MTKSSALIEVLDTIVERVATQIQPEIVKRLSFELPVTRDKILDVQEVAEQLGVSVKTLYDMCKKKKIPHRRVGTRILFSSSALDAWGREQDKKNYQPN</sequence>
<dbReference type="NCBIfam" id="TIGR01764">
    <property type="entry name" value="excise"/>
    <property type="match status" value="1"/>
</dbReference>
<dbReference type="eggNOG" id="ENOG50306KB">
    <property type="taxonomic scope" value="Bacteria"/>
</dbReference>
<feature type="domain" description="Helix-turn-helix" evidence="1">
    <location>
        <begin position="42"/>
        <end position="89"/>
    </location>
</feature>
<dbReference type="KEGG" id="plv:ERIC2_c08480"/>
<name>V9W117_9BACL</name>
<dbReference type="HOGENOM" id="CLU_2357088_0_0_9"/>
<protein>
    <recommendedName>
        <fullName evidence="1">Helix-turn-helix domain-containing protein</fullName>
    </recommendedName>
</protein>
<dbReference type="InterPro" id="IPR010093">
    <property type="entry name" value="SinI_DNA-bd"/>
</dbReference>
<accession>V9W117</accession>
<dbReference type="GO" id="GO:0003677">
    <property type="term" value="F:DNA binding"/>
    <property type="evidence" value="ECO:0007669"/>
    <property type="project" value="InterPro"/>
</dbReference>
<keyword evidence="3" id="KW-1185">Reference proteome</keyword>
<dbReference type="AlphaFoldDB" id="V9W117"/>
<reference evidence="2 3" key="1">
    <citation type="journal article" date="2014" name="PLoS ONE">
        <title>How to Kill the Honey Bee Larva: Genomic Potential and Virulence Mechanisms of Paenibacillus larvae.</title>
        <authorList>
            <person name="Djukic M."/>
            <person name="Brzuszkiewicz E."/>
            <person name="Funfhaus A."/>
            <person name="Voss J."/>
            <person name="Gollnow K."/>
            <person name="Poppinga L."/>
            <person name="Liesegang H."/>
            <person name="Garcia-Gonzalez E."/>
            <person name="Genersch E."/>
            <person name="Daniel R."/>
        </authorList>
    </citation>
    <scope>NUCLEOTIDE SEQUENCE [LARGE SCALE GENOMIC DNA]</scope>
    <source>
        <strain evidence="2 3">DSM 25430</strain>
    </source>
</reference>
<evidence type="ECO:0000259" key="1">
    <source>
        <dbReference type="Pfam" id="PF12728"/>
    </source>
</evidence>
<evidence type="ECO:0000313" key="2">
    <source>
        <dbReference type="EMBL" id="AHD04681.1"/>
    </source>
</evidence>
<dbReference type="Proteomes" id="UP000029431">
    <property type="component" value="Chromosome"/>
</dbReference>